<reference evidence="2 3" key="1">
    <citation type="journal article" date="2024" name="Nat. Commun.">
        <title>Phylogenomics reveals the evolutionary origins of lichenization in chlorophyte algae.</title>
        <authorList>
            <person name="Puginier C."/>
            <person name="Libourel C."/>
            <person name="Otte J."/>
            <person name="Skaloud P."/>
            <person name="Haon M."/>
            <person name="Grisel S."/>
            <person name="Petersen M."/>
            <person name="Berrin J.G."/>
            <person name="Delaux P.M."/>
            <person name="Dal Grande F."/>
            <person name="Keller J."/>
        </authorList>
    </citation>
    <scope>NUCLEOTIDE SEQUENCE [LARGE SCALE GENOMIC DNA]</scope>
    <source>
        <strain evidence="2 3">SAG 216-7</strain>
    </source>
</reference>
<dbReference type="EMBL" id="JALJOT010000014">
    <property type="protein sequence ID" value="KAK9903303.1"/>
    <property type="molecule type" value="Genomic_DNA"/>
</dbReference>
<organism evidence="2 3">
    <name type="scientific">Coccomyxa subellipsoidea</name>
    <dbReference type="NCBI Taxonomy" id="248742"/>
    <lineage>
        <taxon>Eukaryota</taxon>
        <taxon>Viridiplantae</taxon>
        <taxon>Chlorophyta</taxon>
        <taxon>core chlorophytes</taxon>
        <taxon>Trebouxiophyceae</taxon>
        <taxon>Trebouxiophyceae incertae sedis</taxon>
        <taxon>Coccomyxaceae</taxon>
        <taxon>Coccomyxa</taxon>
    </lineage>
</organism>
<accession>A0ABR2YE19</accession>
<comment type="caution">
    <text evidence="2">The sequence shown here is derived from an EMBL/GenBank/DDBJ whole genome shotgun (WGS) entry which is preliminary data.</text>
</comment>
<proteinExistence type="predicted"/>
<keyword evidence="1" id="KW-0732">Signal</keyword>
<feature type="signal peptide" evidence="1">
    <location>
        <begin position="1"/>
        <end position="27"/>
    </location>
</feature>
<evidence type="ECO:0000256" key="1">
    <source>
        <dbReference type="SAM" id="SignalP"/>
    </source>
</evidence>
<dbReference type="PROSITE" id="PS51257">
    <property type="entry name" value="PROKAR_LIPOPROTEIN"/>
    <property type="match status" value="1"/>
</dbReference>
<sequence length="141" mass="14691">MTATRASLATIAAIACILAAIVGVSDAAMARITCHCDIGDIEGVCLSASSLPNTRAKVMDRPNPAAQCNVLCATREEVLERCGNAAALHVGDVTCHGFSFEDCALSCSDCANGCELQRPEQICRVHSQGYTLLFLGCQAVA</sequence>
<dbReference type="Proteomes" id="UP001491310">
    <property type="component" value="Unassembled WGS sequence"/>
</dbReference>
<name>A0ABR2YE19_9CHLO</name>
<feature type="chain" id="PRO_5045280355" evidence="1">
    <location>
        <begin position="28"/>
        <end position="141"/>
    </location>
</feature>
<protein>
    <submittedName>
        <fullName evidence="2">Uncharacterized protein</fullName>
    </submittedName>
</protein>
<evidence type="ECO:0000313" key="2">
    <source>
        <dbReference type="EMBL" id="KAK9903303.1"/>
    </source>
</evidence>
<evidence type="ECO:0000313" key="3">
    <source>
        <dbReference type="Proteomes" id="UP001491310"/>
    </source>
</evidence>
<gene>
    <name evidence="2" type="ORF">WJX75_002347</name>
</gene>
<keyword evidence="3" id="KW-1185">Reference proteome</keyword>